<dbReference type="EMBL" id="BRXY01000137">
    <property type="protein sequence ID" value="GMH70060.1"/>
    <property type="molecule type" value="Genomic_DNA"/>
</dbReference>
<comment type="caution">
    <text evidence="2">The sequence shown here is derived from an EMBL/GenBank/DDBJ whole genome shotgun (WGS) entry which is preliminary data.</text>
</comment>
<dbReference type="Proteomes" id="UP001165085">
    <property type="component" value="Unassembled WGS sequence"/>
</dbReference>
<organism evidence="2 3">
    <name type="scientific">Triparma strigata</name>
    <dbReference type="NCBI Taxonomy" id="1606541"/>
    <lineage>
        <taxon>Eukaryota</taxon>
        <taxon>Sar</taxon>
        <taxon>Stramenopiles</taxon>
        <taxon>Ochrophyta</taxon>
        <taxon>Bolidophyceae</taxon>
        <taxon>Parmales</taxon>
        <taxon>Triparmaceae</taxon>
        <taxon>Triparma</taxon>
    </lineage>
</organism>
<dbReference type="Pfam" id="PF05347">
    <property type="entry name" value="Complex1_LYR"/>
    <property type="match status" value="1"/>
</dbReference>
<evidence type="ECO:0000313" key="3">
    <source>
        <dbReference type="Proteomes" id="UP001165085"/>
    </source>
</evidence>
<dbReference type="OrthoDB" id="275715at2759"/>
<proteinExistence type="predicted"/>
<evidence type="ECO:0000259" key="1">
    <source>
        <dbReference type="Pfam" id="PF05347"/>
    </source>
</evidence>
<gene>
    <name evidence="2" type="ORF">TrST_g7272</name>
</gene>
<name>A0A9W7ALP9_9STRA</name>
<keyword evidence="3" id="KW-1185">Reference proteome</keyword>
<protein>
    <recommendedName>
        <fullName evidence="1">Complex 1 LYR protein domain-containing protein</fullName>
    </recommendedName>
</protein>
<dbReference type="InterPro" id="IPR008011">
    <property type="entry name" value="Complex1_LYR_dom"/>
</dbReference>
<accession>A0A9W7ALP9</accession>
<reference evidence="3" key="1">
    <citation type="journal article" date="2023" name="Commun. Biol.">
        <title>Genome analysis of Parmales, the sister group of diatoms, reveals the evolutionary specialization of diatoms from phago-mixotrophs to photoautotrophs.</title>
        <authorList>
            <person name="Ban H."/>
            <person name="Sato S."/>
            <person name="Yoshikawa S."/>
            <person name="Yamada K."/>
            <person name="Nakamura Y."/>
            <person name="Ichinomiya M."/>
            <person name="Sato N."/>
            <person name="Blanc-Mathieu R."/>
            <person name="Endo H."/>
            <person name="Kuwata A."/>
            <person name="Ogata H."/>
        </authorList>
    </citation>
    <scope>NUCLEOTIDE SEQUENCE [LARGE SCALE GENOMIC DNA]</scope>
    <source>
        <strain evidence="3">NIES 3701</strain>
    </source>
</reference>
<feature type="domain" description="Complex 1 LYR protein" evidence="1">
    <location>
        <begin position="6"/>
        <end position="51"/>
    </location>
</feature>
<sequence>MSLPTQTTHLYRHFLRLASTFPDYNVRSYALRSVQTRFREPAANPDVEAVKMEESRLRRMISVSGNYVPEEKNVMQNLSK</sequence>
<evidence type="ECO:0000313" key="2">
    <source>
        <dbReference type="EMBL" id="GMH70060.1"/>
    </source>
</evidence>
<dbReference type="AlphaFoldDB" id="A0A9W7ALP9"/>